<evidence type="ECO:0000313" key="2">
    <source>
        <dbReference type="EMBL" id="KQL49390.1"/>
    </source>
</evidence>
<comment type="caution">
    <text evidence="2">The sequence shown here is derived from an EMBL/GenBank/DDBJ whole genome shotgun (WGS) entry which is preliminary data.</text>
</comment>
<dbReference type="Proteomes" id="UP000051063">
    <property type="component" value="Unassembled WGS sequence"/>
</dbReference>
<evidence type="ECO:0000313" key="3">
    <source>
        <dbReference type="Proteomes" id="UP000051063"/>
    </source>
</evidence>
<accession>A0ABR5NCW2</accession>
<dbReference type="Pfam" id="PF02954">
    <property type="entry name" value="HTH_8"/>
    <property type="match status" value="1"/>
</dbReference>
<proteinExistence type="predicted"/>
<dbReference type="InterPro" id="IPR009057">
    <property type="entry name" value="Homeodomain-like_sf"/>
</dbReference>
<dbReference type="EMBL" id="LJJB01000007">
    <property type="protein sequence ID" value="KQL49390.1"/>
    <property type="molecule type" value="Genomic_DNA"/>
</dbReference>
<organism evidence="2 3">
    <name type="scientific">Brevibacillus choshinensis</name>
    <dbReference type="NCBI Taxonomy" id="54911"/>
    <lineage>
        <taxon>Bacteria</taxon>
        <taxon>Bacillati</taxon>
        <taxon>Bacillota</taxon>
        <taxon>Bacilli</taxon>
        <taxon>Bacillales</taxon>
        <taxon>Paenibacillaceae</taxon>
        <taxon>Brevibacillus</taxon>
    </lineage>
</organism>
<name>A0ABR5NCW2_BRECH</name>
<dbReference type="SUPFAM" id="SSF46689">
    <property type="entry name" value="Homeodomain-like"/>
    <property type="match status" value="1"/>
</dbReference>
<dbReference type="Gene3D" id="1.10.10.60">
    <property type="entry name" value="Homeodomain-like"/>
    <property type="match status" value="1"/>
</dbReference>
<reference evidence="2 3" key="1">
    <citation type="submission" date="2015-09" db="EMBL/GenBank/DDBJ databases">
        <title>Genome sequencing project for genomic taxonomy and phylogenomics of Bacillus-like bacteria.</title>
        <authorList>
            <person name="Liu B."/>
            <person name="Wang J."/>
            <person name="Zhu Y."/>
            <person name="Liu G."/>
            <person name="Chen Q."/>
            <person name="Chen Z."/>
            <person name="Lan J."/>
            <person name="Che J."/>
            <person name="Ge C."/>
            <person name="Shi H."/>
            <person name="Pan Z."/>
            <person name="Liu X."/>
        </authorList>
    </citation>
    <scope>NUCLEOTIDE SEQUENCE [LARGE SCALE GENOMIC DNA]</scope>
    <source>
        <strain evidence="2 3">DSM 8552</strain>
    </source>
</reference>
<protein>
    <recommendedName>
        <fullName evidence="1">DNA binding HTH domain-containing protein</fullName>
    </recommendedName>
</protein>
<dbReference type="InterPro" id="IPR002197">
    <property type="entry name" value="HTH_Fis"/>
</dbReference>
<dbReference type="RefSeq" id="WP_055743687.1">
    <property type="nucleotide sequence ID" value="NZ_LJJB01000007.1"/>
</dbReference>
<sequence>MVLLSKNDQVVLDDLSFFAKKLNQRLQFRPRVKETDLIRKVLADTKGNRGEAAKILGMDRTALWRRRVNVLLHVQRLLLLRLQHLWCIPQQAHSGS</sequence>
<feature type="domain" description="DNA binding HTH" evidence="1">
    <location>
        <begin position="34"/>
        <end position="66"/>
    </location>
</feature>
<gene>
    <name evidence="2" type="ORF">AN963_06420</name>
</gene>
<evidence type="ECO:0000259" key="1">
    <source>
        <dbReference type="Pfam" id="PF02954"/>
    </source>
</evidence>
<keyword evidence="3" id="KW-1185">Reference proteome</keyword>